<keyword evidence="1" id="KW-0472">Membrane</keyword>
<protein>
    <recommendedName>
        <fullName evidence="2">DUF7144 domain-containing protein</fullName>
    </recommendedName>
</protein>
<evidence type="ECO:0000313" key="4">
    <source>
        <dbReference type="Proteomes" id="UP000053405"/>
    </source>
</evidence>
<dbReference type="OrthoDB" id="4482242at2"/>
<dbReference type="Proteomes" id="UP000053405">
    <property type="component" value="Unassembled WGS sequence"/>
</dbReference>
<gene>
    <name evidence="3" type="ORF">GOHSU_29_00030</name>
</gene>
<dbReference type="AlphaFoldDB" id="L7LA75"/>
<dbReference type="InterPro" id="IPR055568">
    <property type="entry name" value="DUF7144"/>
</dbReference>
<evidence type="ECO:0000313" key="3">
    <source>
        <dbReference type="EMBL" id="GAC58020.1"/>
    </source>
</evidence>
<dbReference type="EMBL" id="BANT01000029">
    <property type="protein sequence ID" value="GAC58020.1"/>
    <property type="molecule type" value="Genomic_DNA"/>
</dbReference>
<keyword evidence="1" id="KW-0812">Transmembrane</keyword>
<feature type="transmembrane region" description="Helical" evidence="1">
    <location>
        <begin position="61"/>
        <end position="86"/>
    </location>
</feature>
<reference evidence="3 4" key="1">
    <citation type="submission" date="2012-12" db="EMBL/GenBank/DDBJ databases">
        <title>Whole genome shotgun sequence of Gordonia hirsuta NBRC 16056.</title>
        <authorList>
            <person name="Isaki-Nakamura S."/>
            <person name="Hosoyama A."/>
            <person name="Tsuchikane K."/>
            <person name="Katsumata H."/>
            <person name="Baba S."/>
            <person name="Yamazaki S."/>
            <person name="Fujita N."/>
        </authorList>
    </citation>
    <scope>NUCLEOTIDE SEQUENCE [LARGE SCALE GENOMIC DNA]</scope>
    <source>
        <strain evidence="3 4">NBRC 16056</strain>
    </source>
</reference>
<evidence type="ECO:0000259" key="2">
    <source>
        <dbReference type="Pfam" id="PF23636"/>
    </source>
</evidence>
<keyword evidence="1" id="KW-1133">Transmembrane helix</keyword>
<accession>L7LA75</accession>
<name>L7LA75_9ACTN</name>
<dbReference type="STRING" id="1121927.GOHSU_29_00030"/>
<comment type="caution">
    <text evidence="3">The sequence shown here is derived from an EMBL/GenBank/DDBJ whole genome shotgun (WGS) entry which is preliminary data.</text>
</comment>
<keyword evidence="4" id="KW-1185">Reference proteome</keyword>
<feature type="domain" description="DUF7144" evidence="2">
    <location>
        <begin position="26"/>
        <end position="138"/>
    </location>
</feature>
<sequence>MTTNPNDPGIVSTDPNRNNPWAVGTAWAAAALLLVASVLAFFQGIAAVANDETLVLVDTEYIYAFNLTTWGWIHIVLGIIGAAIAIGVFGGALWARACAIVIAALSIVANFLWLPYTPWWSILIIAIDILVIWAMANWTGDN</sequence>
<feature type="transmembrane region" description="Helical" evidence="1">
    <location>
        <begin position="119"/>
        <end position="138"/>
    </location>
</feature>
<dbReference type="RefSeq" id="WP_005941315.1">
    <property type="nucleotide sequence ID" value="NZ_ATVK01000015.1"/>
</dbReference>
<evidence type="ECO:0000256" key="1">
    <source>
        <dbReference type="SAM" id="Phobius"/>
    </source>
</evidence>
<feature type="transmembrane region" description="Helical" evidence="1">
    <location>
        <begin position="93"/>
        <end position="113"/>
    </location>
</feature>
<dbReference type="eggNOG" id="ENOG5032TA6">
    <property type="taxonomic scope" value="Bacteria"/>
</dbReference>
<proteinExistence type="predicted"/>
<dbReference type="Pfam" id="PF23636">
    <property type="entry name" value="DUF7144"/>
    <property type="match status" value="1"/>
</dbReference>
<organism evidence="3 4">
    <name type="scientific">Gordonia hirsuta DSM 44140 = NBRC 16056</name>
    <dbReference type="NCBI Taxonomy" id="1121927"/>
    <lineage>
        <taxon>Bacteria</taxon>
        <taxon>Bacillati</taxon>
        <taxon>Actinomycetota</taxon>
        <taxon>Actinomycetes</taxon>
        <taxon>Mycobacteriales</taxon>
        <taxon>Gordoniaceae</taxon>
        <taxon>Gordonia</taxon>
    </lineage>
</organism>
<feature type="transmembrane region" description="Helical" evidence="1">
    <location>
        <begin position="26"/>
        <end position="49"/>
    </location>
</feature>